<sequence>MLACIFEQCICWKRQLPT</sequence>
<evidence type="ECO:0000313" key="1">
    <source>
        <dbReference type="EnsemblMetazoa" id="AFUN014311-PA"/>
    </source>
</evidence>
<accession>A0A182S1F0</accession>
<reference evidence="1" key="1">
    <citation type="submission" date="2020-05" db="UniProtKB">
        <authorList>
            <consortium name="EnsemblMetazoa"/>
        </authorList>
    </citation>
    <scope>IDENTIFICATION</scope>
    <source>
        <strain evidence="1">FUMOZ</strain>
    </source>
</reference>
<name>A0A182S1F0_ANOFN</name>
<organism evidence="1">
    <name type="scientific">Anopheles funestus</name>
    <name type="common">African malaria mosquito</name>
    <dbReference type="NCBI Taxonomy" id="62324"/>
    <lineage>
        <taxon>Eukaryota</taxon>
        <taxon>Metazoa</taxon>
        <taxon>Ecdysozoa</taxon>
        <taxon>Arthropoda</taxon>
        <taxon>Hexapoda</taxon>
        <taxon>Insecta</taxon>
        <taxon>Pterygota</taxon>
        <taxon>Neoptera</taxon>
        <taxon>Endopterygota</taxon>
        <taxon>Diptera</taxon>
        <taxon>Nematocera</taxon>
        <taxon>Culicoidea</taxon>
        <taxon>Culicidae</taxon>
        <taxon>Anophelinae</taxon>
        <taxon>Anopheles</taxon>
    </lineage>
</organism>
<dbReference type="EnsemblMetazoa" id="AFUN014311-RA">
    <property type="protein sequence ID" value="AFUN014311-PA"/>
    <property type="gene ID" value="AFUN014311"/>
</dbReference>
<dbReference type="AlphaFoldDB" id="A0A182S1F0"/>
<proteinExistence type="predicted"/>
<protein>
    <submittedName>
        <fullName evidence="1">Uncharacterized protein</fullName>
    </submittedName>
</protein>
<dbReference type="VEuPathDB" id="VectorBase:AFUN014311"/>